<evidence type="ECO:0000256" key="1">
    <source>
        <dbReference type="SAM" id="Coils"/>
    </source>
</evidence>
<keyword evidence="1" id="KW-0175">Coiled coil</keyword>
<dbReference type="AlphaFoldDB" id="A0A4C1VKM2"/>
<name>A0A4C1VKM2_EUMVA</name>
<reference evidence="2 3" key="1">
    <citation type="journal article" date="2019" name="Commun. Biol.">
        <title>The bagworm genome reveals a unique fibroin gene that provides high tensile strength.</title>
        <authorList>
            <person name="Kono N."/>
            <person name="Nakamura H."/>
            <person name="Ohtoshi R."/>
            <person name="Tomita M."/>
            <person name="Numata K."/>
            <person name="Arakawa K."/>
        </authorList>
    </citation>
    <scope>NUCLEOTIDE SEQUENCE [LARGE SCALE GENOMIC DNA]</scope>
</reference>
<gene>
    <name evidence="2" type="ORF">EVAR_29219_1</name>
</gene>
<dbReference type="OrthoDB" id="425681at2759"/>
<protein>
    <submittedName>
        <fullName evidence="2">Uncharacterized protein</fullName>
    </submittedName>
</protein>
<proteinExistence type="predicted"/>
<evidence type="ECO:0000313" key="3">
    <source>
        <dbReference type="Proteomes" id="UP000299102"/>
    </source>
</evidence>
<dbReference type="EMBL" id="BGZK01000346">
    <property type="protein sequence ID" value="GBP38275.1"/>
    <property type="molecule type" value="Genomic_DNA"/>
</dbReference>
<accession>A0A4C1VKM2</accession>
<feature type="coiled-coil region" evidence="1">
    <location>
        <begin position="78"/>
        <end position="105"/>
    </location>
</feature>
<sequence length="214" mass="24426">MVPKANKVYVLSNGLEESDEKFVHSTPRFTRPVAVTCRSSSNGFRAGTWSDKNNEWWNFEVRQVVSEKKAWLDLLSTKANHSARKNILKDKLKDAEKEKNAVEMRSLRSICGVSRKDRRKNSDLRERCGLKEDVVTRVERESCLNWTLIRSEVRSSSKSNLETRIRRAPSYGSPFRHHKSWPGLLSVTKHSSVTGGYLSPLVGPTIAEYGFNVE</sequence>
<comment type="caution">
    <text evidence="2">The sequence shown here is derived from an EMBL/GenBank/DDBJ whole genome shotgun (WGS) entry which is preliminary data.</text>
</comment>
<organism evidence="2 3">
    <name type="scientific">Eumeta variegata</name>
    <name type="common">Bagworm moth</name>
    <name type="synonym">Eumeta japonica</name>
    <dbReference type="NCBI Taxonomy" id="151549"/>
    <lineage>
        <taxon>Eukaryota</taxon>
        <taxon>Metazoa</taxon>
        <taxon>Ecdysozoa</taxon>
        <taxon>Arthropoda</taxon>
        <taxon>Hexapoda</taxon>
        <taxon>Insecta</taxon>
        <taxon>Pterygota</taxon>
        <taxon>Neoptera</taxon>
        <taxon>Endopterygota</taxon>
        <taxon>Lepidoptera</taxon>
        <taxon>Glossata</taxon>
        <taxon>Ditrysia</taxon>
        <taxon>Tineoidea</taxon>
        <taxon>Psychidae</taxon>
        <taxon>Oiketicinae</taxon>
        <taxon>Eumeta</taxon>
    </lineage>
</organism>
<dbReference type="Proteomes" id="UP000299102">
    <property type="component" value="Unassembled WGS sequence"/>
</dbReference>
<evidence type="ECO:0000313" key="2">
    <source>
        <dbReference type="EMBL" id="GBP38275.1"/>
    </source>
</evidence>
<keyword evidence="3" id="KW-1185">Reference proteome</keyword>